<dbReference type="Proteomes" id="UP000008144">
    <property type="component" value="Chromosome 3"/>
</dbReference>
<organism evidence="7 8">
    <name type="scientific">Ciona intestinalis</name>
    <name type="common">Transparent sea squirt</name>
    <name type="synonym">Ascidia intestinalis</name>
    <dbReference type="NCBI Taxonomy" id="7719"/>
    <lineage>
        <taxon>Eukaryota</taxon>
        <taxon>Metazoa</taxon>
        <taxon>Chordata</taxon>
        <taxon>Tunicata</taxon>
        <taxon>Ascidiacea</taxon>
        <taxon>Phlebobranchia</taxon>
        <taxon>Cionidae</taxon>
        <taxon>Ciona</taxon>
    </lineage>
</organism>
<evidence type="ECO:0000256" key="4">
    <source>
        <dbReference type="ARBA" id="ARBA00023242"/>
    </source>
</evidence>
<feature type="region of interest" description="Disordered" evidence="6">
    <location>
        <begin position="286"/>
        <end position="324"/>
    </location>
</feature>
<evidence type="ECO:0000313" key="7">
    <source>
        <dbReference type="Ensembl" id="ENSCINP00000004450.3"/>
    </source>
</evidence>
<feature type="compositionally biased region" description="Basic residues" evidence="6">
    <location>
        <begin position="300"/>
        <end position="324"/>
    </location>
</feature>
<dbReference type="GeneID" id="100179977"/>
<dbReference type="EMBL" id="EAAA01001620">
    <property type="status" value="NOT_ANNOTATED_CDS"/>
    <property type="molecule type" value="Genomic_DNA"/>
</dbReference>
<proteinExistence type="inferred from homology"/>
<dbReference type="KEGG" id="cin:100179977"/>
<keyword evidence="8" id="KW-1185">Reference proteome</keyword>
<dbReference type="GO" id="GO:0000447">
    <property type="term" value="P:endonucleolytic cleavage in ITS1 to separate SSU-rRNA from 5.8S rRNA and LSU-rRNA from tricistronic rRNA transcript (SSU-rRNA, 5.8S rRNA, LSU-rRNA)"/>
    <property type="evidence" value="ECO:0000318"/>
    <property type="project" value="GO_Central"/>
</dbReference>
<dbReference type="Ensembl" id="ENSCINT00000004450.3">
    <property type="protein sequence ID" value="ENSCINP00000004450.3"/>
    <property type="gene ID" value="ENSCING00000002177.3"/>
</dbReference>
<protein>
    <recommendedName>
        <fullName evidence="5">Ribosome biogenesis regulatory protein</fullName>
    </recommendedName>
</protein>
<evidence type="ECO:0000313" key="8">
    <source>
        <dbReference type="Proteomes" id="UP000008144"/>
    </source>
</evidence>
<name>F6SS76_CIOIN</name>
<dbReference type="GO" id="GO:0005730">
    <property type="term" value="C:nucleolus"/>
    <property type="evidence" value="ECO:0000318"/>
    <property type="project" value="GO_Central"/>
</dbReference>
<evidence type="ECO:0000256" key="3">
    <source>
        <dbReference type="ARBA" id="ARBA00022517"/>
    </source>
</evidence>
<reference evidence="8" key="1">
    <citation type="journal article" date="2002" name="Science">
        <title>The draft genome of Ciona intestinalis: insights into chordate and vertebrate origins.</title>
        <authorList>
            <person name="Dehal P."/>
            <person name="Satou Y."/>
            <person name="Campbell R.K."/>
            <person name="Chapman J."/>
            <person name="Degnan B."/>
            <person name="De Tomaso A."/>
            <person name="Davidson B."/>
            <person name="Di Gregorio A."/>
            <person name="Gelpke M."/>
            <person name="Goodstein D.M."/>
            <person name="Harafuji N."/>
            <person name="Hastings K.E."/>
            <person name="Ho I."/>
            <person name="Hotta K."/>
            <person name="Huang W."/>
            <person name="Kawashima T."/>
            <person name="Lemaire P."/>
            <person name="Martinez D."/>
            <person name="Meinertzhagen I.A."/>
            <person name="Necula S."/>
            <person name="Nonaka M."/>
            <person name="Putnam N."/>
            <person name="Rash S."/>
            <person name="Saiga H."/>
            <person name="Satake M."/>
            <person name="Terry A."/>
            <person name="Yamada L."/>
            <person name="Wang H.G."/>
            <person name="Awazu S."/>
            <person name="Azumi K."/>
            <person name="Boore J."/>
            <person name="Branno M."/>
            <person name="Chin-Bow S."/>
            <person name="DeSantis R."/>
            <person name="Doyle S."/>
            <person name="Francino P."/>
            <person name="Keys D.N."/>
            <person name="Haga S."/>
            <person name="Hayashi H."/>
            <person name="Hino K."/>
            <person name="Imai K.S."/>
            <person name="Inaba K."/>
            <person name="Kano S."/>
            <person name="Kobayashi K."/>
            <person name="Kobayashi M."/>
            <person name="Lee B.I."/>
            <person name="Makabe K.W."/>
            <person name="Manohar C."/>
            <person name="Matassi G."/>
            <person name="Medina M."/>
            <person name="Mochizuki Y."/>
            <person name="Mount S."/>
            <person name="Morishita T."/>
            <person name="Miura S."/>
            <person name="Nakayama A."/>
            <person name="Nishizaka S."/>
            <person name="Nomoto H."/>
            <person name="Ohta F."/>
            <person name="Oishi K."/>
            <person name="Rigoutsos I."/>
            <person name="Sano M."/>
            <person name="Sasaki A."/>
            <person name="Sasakura Y."/>
            <person name="Shoguchi E."/>
            <person name="Shin-i T."/>
            <person name="Spagnuolo A."/>
            <person name="Stainier D."/>
            <person name="Suzuki M.M."/>
            <person name="Tassy O."/>
            <person name="Takatori N."/>
            <person name="Tokuoka M."/>
            <person name="Yagi K."/>
            <person name="Yoshizaki F."/>
            <person name="Wada S."/>
            <person name="Zhang C."/>
            <person name="Hyatt P.D."/>
            <person name="Larimer F."/>
            <person name="Detter C."/>
            <person name="Doggett N."/>
            <person name="Glavina T."/>
            <person name="Hawkins T."/>
            <person name="Richardson P."/>
            <person name="Lucas S."/>
            <person name="Kohara Y."/>
            <person name="Levine M."/>
            <person name="Satoh N."/>
            <person name="Rokhsar D.S."/>
        </authorList>
    </citation>
    <scope>NUCLEOTIDE SEQUENCE [LARGE SCALE GENOMIC DNA]</scope>
</reference>
<evidence type="ECO:0000256" key="1">
    <source>
        <dbReference type="ARBA" id="ARBA00004123"/>
    </source>
</evidence>
<dbReference type="HOGENOM" id="CLU_065163_1_0_1"/>
<accession>A0A1W2W6D3</accession>
<dbReference type="GeneTree" id="ENSGT00390000005213"/>
<reference evidence="7" key="4">
    <citation type="submission" date="2025-09" db="UniProtKB">
        <authorList>
            <consortium name="Ensembl"/>
        </authorList>
    </citation>
    <scope>IDENTIFICATION</scope>
</reference>
<dbReference type="OMA" id="ACDKNRI"/>
<comment type="subcellular location">
    <subcellularLocation>
        <location evidence="1 5">Nucleus</location>
    </subcellularLocation>
</comment>
<dbReference type="Pfam" id="PF04939">
    <property type="entry name" value="RRS1"/>
    <property type="match status" value="1"/>
</dbReference>
<comment type="function">
    <text evidence="5">Involved in ribosomal large subunit assembly.</text>
</comment>
<evidence type="ECO:0000256" key="2">
    <source>
        <dbReference type="ARBA" id="ARBA00010077"/>
    </source>
</evidence>
<dbReference type="AlphaFoldDB" id="F6SS76"/>
<sequence>MVVRAEALLQKIQKEEEEKLLSIQVPKTIDVAIDAGNLLACDSNPIDTKQLRSDKENYLKNLAREGTQLLFNEIWKLPIERVQDAVIAKVPAPTTVIPREKPIPKAKPPTKWEEYAKLKGIRKLKKGRMVWDDESKSWKPRWGYKRANDDTKEWVLEVPANADPNEDQFEKKLKEKKERVAKNELQRLRNVARRTGKKVPGVGRTAVGQEKQSKLELEAAFHVSKQATASLGRFQETLKGEKNVKKRGQKRKFEAVTQKCNTEKEKQLSILNQMYKKSPQLNLTKAVNKEIQDGQVKNPKAGKRKNTKPAKSKAGGKRPTRGKR</sequence>
<dbReference type="InParanoid" id="F6SS76"/>
<evidence type="ECO:0000256" key="6">
    <source>
        <dbReference type="SAM" id="MobiDB-lite"/>
    </source>
</evidence>
<accession>F6SS76</accession>
<evidence type="ECO:0000256" key="5">
    <source>
        <dbReference type="RuleBase" id="RU364132"/>
    </source>
</evidence>
<dbReference type="InterPro" id="IPR007023">
    <property type="entry name" value="Ribosom_reg"/>
</dbReference>
<reference evidence="7" key="3">
    <citation type="submission" date="2025-08" db="UniProtKB">
        <authorList>
            <consortium name="Ensembl"/>
        </authorList>
    </citation>
    <scope>IDENTIFICATION</scope>
</reference>
<dbReference type="OrthoDB" id="28455at2759"/>
<dbReference type="GO" id="GO:0030687">
    <property type="term" value="C:preribosome, large subunit precursor"/>
    <property type="evidence" value="ECO:0000318"/>
    <property type="project" value="GO_Central"/>
</dbReference>
<dbReference type="PANTHER" id="PTHR17602">
    <property type="entry name" value="RIBOSOME BIOGENESIS REGULATORY PROTEIN"/>
    <property type="match status" value="1"/>
</dbReference>
<reference evidence="7" key="2">
    <citation type="journal article" date="2008" name="Genome Biol.">
        <title>Improved genome assembly and evidence-based global gene model set for the chordate Ciona intestinalis: new insight into intron and operon populations.</title>
        <authorList>
            <person name="Satou Y."/>
            <person name="Mineta K."/>
            <person name="Ogasawara M."/>
            <person name="Sasakura Y."/>
            <person name="Shoguchi E."/>
            <person name="Ueno K."/>
            <person name="Yamada L."/>
            <person name="Matsumoto J."/>
            <person name="Wasserscheid J."/>
            <person name="Dewar K."/>
            <person name="Wiley G.B."/>
            <person name="Macmil S.L."/>
            <person name="Roe B.A."/>
            <person name="Zeller R.W."/>
            <person name="Hastings K.E."/>
            <person name="Lemaire P."/>
            <person name="Lindquist E."/>
            <person name="Endo T."/>
            <person name="Hotta K."/>
            <person name="Inaba K."/>
        </authorList>
    </citation>
    <scope>NUCLEOTIDE SEQUENCE [LARGE SCALE GENOMIC DNA]</scope>
    <source>
        <strain evidence="7">wild type</strain>
    </source>
</reference>
<keyword evidence="3 5" id="KW-0690">Ribosome biogenesis</keyword>
<comment type="similarity">
    <text evidence="2 5">Belongs to the RRS1 family.</text>
</comment>
<dbReference type="RefSeq" id="XP_002125582.1">
    <property type="nucleotide sequence ID" value="XM_002125546.4"/>
</dbReference>
<dbReference type="PANTHER" id="PTHR17602:SF4">
    <property type="entry name" value="RIBOSOME BIOGENESIS REGULATORY PROTEIN HOMOLOG"/>
    <property type="match status" value="1"/>
</dbReference>
<dbReference type="STRING" id="7719.ENSCINP00000004450"/>
<keyword evidence="4 5" id="KW-0539">Nucleus</keyword>
<gene>
    <name evidence="7" type="primary">LOC100179977</name>
</gene>
<dbReference type="GO" id="GO:0042273">
    <property type="term" value="P:ribosomal large subunit biogenesis"/>
    <property type="evidence" value="ECO:0000318"/>
    <property type="project" value="GO_Central"/>
</dbReference>
<dbReference type="FunCoup" id="F6SS76">
    <property type="interactions" value="397"/>
</dbReference>